<dbReference type="RefSeq" id="WP_232570694.1">
    <property type="nucleotide sequence ID" value="NZ_CP089466.1"/>
</dbReference>
<evidence type="ECO:0000259" key="2">
    <source>
        <dbReference type="Pfam" id="PF00188"/>
    </source>
</evidence>
<keyword evidence="4" id="KW-1185">Reference proteome</keyword>
<sequence length="125" mass="13661">MNEIRSQQGQDPLGSDVTVASVARAHSEDMADRDYFAHTNPDGEQPWDRYGDVADSPCRTFGENIAMVTVGPDATEDSVANRVVDMWMDSSGHRQNILSAAWNEEGIGVYVTDGGEVYVTQNFCG</sequence>
<dbReference type="Proteomes" id="UP001595660">
    <property type="component" value="Unassembled WGS sequence"/>
</dbReference>
<evidence type="ECO:0000313" key="3">
    <source>
        <dbReference type="EMBL" id="MFC3478191.1"/>
    </source>
</evidence>
<protein>
    <submittedName>
        <fullName evidence="3">CAP domain-containing protein</fullName>
    </submittedName>
</protein>
<proteinExistence type="predicted"/>
<comment type="caution">
    <text evidence="3">The sequence shown here is derived from an EMBL/GenBank/DDBJ whole genome shotgun (WGS) entry which is preliminary data.</text>
</comment>
<dbReference type="Gene3D" id="3.40.33.10">
    <property type="entry name" value="CAP"/>
    <property type="match status" value="1"/>
</dbReference>
<dbReference type="CDD" id="cd05379">
    <property type="entry name" value="CAP_bacterial"/>
    <property type="match status" value="1"/>
</dbReference>
<evidence type="ECO:0000313" key="4">
    <source>
        <dbReference type="Proteomes" id="UP001595660"/>
    </source>
</evidence>
<dbReference type="PANTHER" id="PTHR31157:SF1">
    <property type="entry name" value="SCP DOMAIN-CONTAINING PROTEIN"/>
    <property type="match status" value="1"/>
</dbReference>
<dbReference type="EMBL" id="JBHRWN010000002">
    <property type="protein sequence ID" value="MFC3478191.1"/>
    <property type="molecule type" value="Genomic_DNA"/>
</dbReference>
<dbReference type="InterPro" id="IPR035940">
    <property type="entry name" value="CAP_sf"/>
</dbReference>
<evidence type="ECO:0000256" key="1">
    <source>
        <dbReference type="SAM" id="MobiDB-lite"/>
    </source>
</evidence>
<accession>A0ABD5NG66</accession>
<dbReference type="GeneID" id="69118806"/>
<reference evidence="3 4" key="1">
    <citation type="journal article" date="2019" name="Int. J. Syst. Evol. Microbiol.">
        <title>The Global Catalogue of Microorganisms (GCM) 10K type strain sequencing project: providing services to taxonomists for standard genome sequencing and annotation.</title>
        <authorList>
            <consortium name="The Broad Institute Genomics Platform"/>
            <consortium name="The Broad Institute Genome Sequencing Center for Infectious Disease"/>
            <person name="Wu L."/>
            <person name="Ma J."/>
        </authorList>
    </citation>
    <scope>NUCLEOTIDE SEQUENCE [LARGE SCALE GENOMIC DNA]</scope>
    <source>
        <strain evidence="3 4">CGMCC 1.12562</strain>
    </source>
</reference>
<dbReference type="AlphaFoldDB" id="A0ABD5NG66"/>
<dbReference type="SUPFAM" id="SSF55797">
    <property type="entry name" value="PR-1-like"/>
    <property type="match status" value="1"/>
</dbReference>
<gene>
    <name evidence="3" type="ORF">ACFOKC_10700</name>
</gene>
<dbReference type="Pfam" id="PF00188">
    <property type="entry name" value="CAP"/>
    <property type="match status" value="1"/>
</dbReference>
<feature type="region of interest" description="Disordered" evidence="1">
    <location>
        <begin position="1"/>
        <end position="50"/>
    </location>
</feature>
<feature type="compositionally biased region" description="Polar residues" evidence="1">
    <location>
        <begin position="1"/>
        <end position="10"/>
    </location>
</feature>
<organism evidence="3 4">
    <name type="scientific">Halobacterium litoreum</name>
    <dbReference type="NCBI Taxonomy" id="2039234"/>
    <lineage>
        <taxon>Archaea</taxon>
        <taxon>Methanobacteriati</taxon>
        <taxon>Methanobacteriota</taxon>
        <taxon>Stenosarchaea group</taxon>
        <taxon>Halobacteria</taxon>
        <taxon>Halobacteriales</taxon>
        <taxon>Halobacteriaceae</taxon>
        <taxon>Halobacterium</taxon>
    </lineage>
</organism>
<feature type="compositionally biased region" description="Basic and acidic residues" evidence="1">
    <location>
        <begin position="25"/>
        <end position="36"/>
    </location>
</feature>
<dbReference type="InterPro" id="IPR014044">
    <property type="entry name" value="CAP_dom"/>
</dbReference>
<name>A0ABD5NG66_9EURY</name>
<feature type="domain" description="SCP" evidence="2">
    <location>
        <begin position="1"/>
        <end position="123"/>
    </location>
</feature>
<dbReference type="PANTHER" id="PTHR31157">
    <property type="entry name" value="SCP DOMAIN-CONTAINING PROTEIN"/>
    <property type="match status" value="1"/>
</dbReference>